<organism evidence="1 2">
    <name type="scientific">Geranomyces variabilis</name>
    <dbReference type="NCBI Taxonomy" id="109894"/>
    <lineage>
        <taxon>Eukaryota</taxon>
        <taxon>Fungi</taxon>
        <taxon>Fungi incertae sedis</taxon>
        <taxon>Chytridiomycota</taxon>
        <taxon>Chytridiomycota incertae sedis</taxon>
        <taxon>Chytridiomycetes</taxon>
        <taxon>Spizellomycetales</taxon>
        <taxon>Powellomycetaceae</taxon>
        <taxon>Geranomyces</taxon>
    </lineage>
</organism>
<proteinExistence type="predicted"/>
<sequence length="397" mass="44062">MAVPPAVLTSVPELLHRLEAADYLGHPPSTVRNMDYGIDDLGETIVPTPTWQFTQFALSLVLPTYANHLYTRSDLREGRCFQFTSPGYGLPKGLGLAYDGKVRLKCWNNGEDRKEKQSGRSQYHDHYSLFVTEKMPESDLLARLATVFSMPHVMPCRVRAAAQPVNLSSFLESKPQILRDGPVLTIINAAEFFFPQIAACNPSLALDIGALHTFLTEDATSFEQVVESGFWARTAFHLLGLAESKVTSNSAGTRYLGVRDLIADRLGWDADLEYGYVPDSRDVKRVPLVDTRNSSDLKAKVLDFYKAQGAISVAIAPRHSLWVFVAFDGTTLDIPALQVTVDGTVHKAEVNKRVTIENQLGVCQPETNFDRVIAITLTVIKDTADKLGHLQKRAWRS</sequence>
<dbReference type="EMBL" id="JADGJQ010000040">
    <property type="protein sequence ID" value="KAJ3176480.1"/>
    <property type="molecule type" value="Genomic_DNA"/>
</dbReference>
<dbReference type="Proteomes" id="UP001212152">
    <property type="component" value="Unassembled WGS sequence"/>
</dbReference>
<protein>
    <submittedName>
        <fullName evidence="1">Uncharacterized protein</fullName>
    </submittedName>
</protein>
<comment type="caution">
    <text evidence="1">The sequence shown here is derived from an EMBL/GenBank/DDBJ whole genome shotgun (WGS) entry which is preliminary data.</text>
</comment>
<accession>A0AAD5THN9</accession>
<reference evidence="1" key="1">
    <citation type="submission" date="2020-05" db="EMBL/GenBank/DDBJ databases">
        <title>Phylogenomic resolution of chytrid fungi.</title>
        <authorList>
            <person name="Stajich J.E."/>
            <person name="Amses K."/>
            <person name="Simmons R."/>
            <person name="Seto K."/>
            <person name="Myers J."/>
            <person name="Bonds A."/>
            <person name="Quandt C.A."/>
            <person name="Barry K."/>
            <person name="Liu P."/>
            <person name="Grigoriev I."/>
            <person name="Longcore J.E."/>
            <person name="James T.Y."/>
        </authorList>
    </citation>
    <scope>NUCLEOTIDE SEQUENCE</scope>
    <source>
        <strain evidence="1">JEL0379</strain>
    </source>
</reference>
<dbReference type="AlphaFoldDB" id="A0AAD5THN9"/>
<name>A0AAD5THN9_9FUNG</name>
<evidence type="ECO:0000313" key="1">
    <source>
        <dbReference type="EMBL" id="KAJ3176480.1"/>
    </source>
</evidence>
<keyword evidence="2" id="KW-1185">Reference proteome</keyword>
<gene>
    <name evidence="1" type="ORF">HDU87_005174</name>
</gene>
<evidence type="ECO:0000313" key="2">
    <source>
        <dbReference type="Proteomes" id="UP001212152"/>
    </source>
</evidence>